<name>A0A6J7WU35_9CAUD</name>
<reference evidence="1" key="1">
    <citation type="submission" date="2020-05" db="EMBL/GenBank/DDBJ databases">
        <authorList>
            <person name="Chiriac C."/>
            <person name="Salcher M."/>
            <person name="Ghai R."/>
            <person name="Kavagutti S V."/>
        </authorList>
    </citation>
    <scope>NUCLEOTIDE SEQUENCE</scope>
</reference>
<dbReference type="EMBL" id="LR798288">
    <property type="protein sequence ID" value="CAB5221280.1"/>
    <property type="molecule type" value="Genomic_DNA"/>
</dbReference>
<proteinExistence type="predicted"/>
<organism evidence="1">
    <name type="scientific">uncultured Caudovirales phage</name>
    <dbReference type="NCBI Taxonomy" id="2100421"/>
    <lineage>
        <taxon>Viruses</taxon>
        <taxon>Duplodnaviria</taxon>
        <taxon>Heunggongvirae</taxon>
        <taxon>Uroviricota</taxon>
        <taxon>Caudoviricetes</taxon>
        <taxon>Peduoviridae</taxon>
        <taxon>Maltschvirus</taxon>
        <taxon>Maltschvirus maltsch</taxon>
    </lineage>
</organism>
<evidence type="ECO:0000313" key="1">
    <source>
        <dbReference type="EMBL" id="CAB5221280.1"/>
    </source>
</evidence>
<gene>
    <name evidence="1" type="ORF">UFOVP247_126</name>
</gene>
<accession>A0A6J7WU35</accession>
<sequence length="489" mass="49809">MSNLIQIKRSLNTAAPASLANGELAYTANGDTLAIGSNGSIVYIAGKRFPGVLTANQALVANSLSMIDTVRASNVVVTNLSANGSYGTNGQILVSNGTAAYWTTTLGGISATSFNTTGVLVDNTGVYASSNTLGFNLGNTTSRFVLNSNTINSSGLITGSSGINITGSVNATSTVYVGANVYMNTTSISAGNSTVNAYINSSLLSITNSTSSANLGAGVLTVGTSVVNTTAISVGDLVVNGNTTIGSNTQDLITFNALVSGNLIPSTNNTSWLGNNSLRFAEIHAGNVHSQSGYFDGDVQIAGNLTVTGSSLTVNVATLTVTDALIQLGSNNTTSDLLDIGFFGNYNDAAIAPHEHAGLFRDASDSGIFKLFTNLTEAPTTTVNTAATSYIQGTMQSYLLSSALVTNSSVTNITANSTVAVTITANTLYLSNALQGNSGGTGLLSYTQEDIIVANSTNGFRKLGLGSDGFVLQSNGTALLYNSLDGGSF</sequence>
<protein>
    <submittedName>
        <fullName evidence="1">Uncharacterized protein</fullName>
    </submittedName>
</protein>